<keyword evidence="5 7" id="KW-0378">Hydrolase</keyword>
<accession>A0A417YV61</accession>
<dbReference type="PIRSF" id="PIRSF005539">
    <property type="entry name" value="Pept_S33_TRI_F1"/>
    <property type="match status" value="1"/>
</dbReference>
<feature type="active site" evidence="8">
    <location>
        <position position="243"/>
    </location>
</feature>
<dbReference type="PANTHER" id="PTHR43798">
    <property type="entry name" value="MONOACYLGLYCEROL LIPASE"/>
    <property type="match status" value="1"/>
</dbReference>
<dbReference type="GO" id="GO:0006508">
    <property type="term" value="P:proteolysis"/>
    <property type="evidence" value="ECO:0007669"/>
    <property type="project" value="UniProtKB-KW"/>
</dbReference>
<dbReference type="InterPro" id="IPR002410">
    <property type="entry name" value="Peptidase_S33"/>
</dbReference>
<dbReference type="AlphaFoldDB" id="A0A417YV61"/>
<keyword evidence="7" id="KW-0031">Aminopeptidase</keyword>
<dbReference type="PRINTS" id="PR00793">
    <property type="entry name" value="PROAMNOPTASE"/>
</dbReference>
<dbReference type="PANTHER" id="PTHR43798:SF31">
    <property type="entry name" value="AB HYDROLASE SUPERFAMILY PROTEIN YCLE"/>
    <property type="match status" value="1"/>
</dbReference>
<dbReference type="InterPro" id="IPR005945">
    <property type="entry name" value="Pro_imino_pep"/>
</dbReference>
<name>A0A417YV61_9BACI</name>
<proteinExistence type="inferred from homology"/>
<dbReference type="GO" id="GO:0016020">
    <property type="term" value="C:membrane"/>
    <property type="evidence" value="ECO:0007669"/>
    <property type="project" value="TreeGrafter"/>
</dbReference>
<evidence type="ECO:0000256" key="5">
    <source>
        <dbReference type="ARBA" id="ARBA00022801"/>
    </source>
</evidence>
<evidence type="ECO:0000256" key="4">
    <source>
        <dbReference type="ARBA" id="ARBA00021843"/>
    </source>
</evidence>
<dbReference type="EC" id="3.4.11.5" evidence="3 7"/>
<dbReference type="InterPro" id="IPR029058">
    <property type="entry name" value="AB_hydrolase_fold"/>
</dbReference>
<evidence type="ECO:0000313" key="11">
    <source>
        <dbReference type="Proteomes" id="UP000284416"/>
    </source>
</evidence>
<feature type="active site" description="Proton donor" evidence="8">
    <location>
        <position position="270"/>
    </location>
</feature>
<organism evidence="10 11">
    <name type="scientific">Neobacillus notoginsengisoli</name>
    <dbReference type="NCBI Taxonomy" id="1578198"/>
    <lineage>
        <taxon>Bacteria</taxon>
        <taxon>Bacillati</taxon>
        <taxon>Bacillota</taxon>
        <taxon>Bacilli</taxon>
        <taxon>Bacillales</taxon>
        <taxon>Bacillaceae</taxon>
        <taxon>Neobacillus</taxon>
    </lineage>
</organism>
<evidence type="ECO:0000256" key="7">
    <source>
        <dbReference type="PIRNR" id="PIRNR005539"/>
    </source>
</evidence>
<evidence type="ECO:0000313" key="10">
    <source>
        <dbReference type="EMBL" id="RHW41159.1"/>
    </source>
</evidence>
<dbReference type="InterPro" id="IPR000073">
    <property type="entry name" value="AB_hydrolase_1"/>
</dbReference>
<keyword evidence="11" id="KW-1185">Reference proteome</keyword>
<dbReference type="EMBL" id="QWEG01000005">
    <property type="protein sequence ID" value="RHW41159.1"/>
    <property type="molecule type" value="Genomic_DNA"/>
</dbReference>
<comment type="caution">
    <text evidence="10">The sequence shown here is derived from an EMBL/GenBank/DDBJ whole genome shotgun (WGS) entry which is preliminary data.</text>
</comment>
<feature type="active site" description="Nucleophile" evidence="8">
    <location>
        <position position="105"/>
    </location>
</feature>
<protein>
    <recommendedName>
        <fullName evidence="4 7">Proline iminopeptidase</fullName>
        <shortName evidence="7">PIP</shortName>
        <ecNumber evidence="3 7">3.4.11.5</ecNumber>
    </recommendedName>
    <alternativeName>
        <fullName evidence="6 7">Prolyl aminopeptidase</fullName>
    </alternativeName>
</protein>
<dbReference type="NCBIfam" id="TIGR01250">
    <property type="entry name" value="pro_imino_pep_2"/>
    <property type="match status" value="1"/>
</dbReference>
<evidence type="ECO:0000256" key="8">
    <source>
        <dbReference type="PIRSR" id="PIRSR005539-1"/>
    </source>
</evidence>
<comment type="catalytic activity">
    <reaction evidence="1 7">
        <text>Release of N-terminal proline from a peptide.</text>
        <dbReference type="EC" id="3.4.11.5"/>
    </reaction>
</comment>
<evidence type="ECO:0000259" key="9">
    <source>
        <dbReference type="Pfam" id="PF00561"/>
    </source>
</evidence>
<dbReference type="InterPro" id="IPR050266">
    <property type="entry name" value="AB_hydrolase_sf"/>
</dbReference>
<dbReference type="Pfam" id="PF00561">
    <property type="entry name" value="Abhydrolase_1"/>
    <property type="match status" value="1"/>
</dbReference>
<dbReference type="Gene3D" id="3.40.50.1820">
    <property type="entry name" value="alpha/beta hydrolase"/>
    <property type="match status" value="1"/>
</dbReference>
<reference evidence="10 11" key="1">
    <citation type="journal article" date="2017" name="Int. J. Syst. Evol. Microbiol.">
        <title>Bacillus notoginsengisoli sp. nov., a novel bacterium isolated from the rhizosphere of Panax notoginseng.</title>
        <authorList>
            <person name="Zhang M.Y."/>
            <person name="Cheng J."/>
            <person name="Cai Y."/>
            <person name="Zhang T.Y."/>
            <person name="Wu Y.Y."/>
            <person name="Manikprabhu D."/>
            <person name="Li W.J."/>
            <person name="Zhang Y.X."/>
        </authorList>
    </citation>
    <scope>NUCLEOTIDE SEQUENCE [LARGE SCALE GENOMIC DNA]</scope>
    <source>
        <strain evidence="10 11">JCM 30743</strain>
    </source>
</reference>
<evidence type="ECO:0000256" key="2">
    <source>
        <dbReference type="ARBA" id="ARBA00010088"/>
    </source>
</evidence>
<comment type="function">
    <text evidence="7">Releases the N-terminal proline from various substrates.</text>
</comment>
<dbReference type="GO" id="GO:0004177">
    <property type="term" value="F:aminopeptidase activity"/>
    <property type="evidence" value="ECO:0007669"/>
    <property type="project" value="UniProtKB-KW"/>
</dbReference>
<sequence>MNKEEGFVDVTWGKVWYRRVKGAAETAPLLVLHGGPGGSCYPLQRLDKLANGPDGRMVVYYDQLGAGRSKGPTDQALWNLDRYVEELGQVRERLGLDEVHILGHSWGTTLLASYLLTKPAGVKSAIFSSPCLSAPRWAKDQERLLKQLPEETQETIARCEADGTTNSEEYKQAMQVFAKNFVCRIEISAEEREATSKLGNLEVYNTMWGPSEFCVTGNLKEFDCTPKLHEIEVPSLFLCGRYDEATPESTSYFSSIVPGSKLHIFEKSAHSPYREQPEEYREVVAGFLDEAELAVK</sequence>
<comment type="similarity">
    <text evidence="2 7">Belongs to the peptidase S33 family.</text>
</comment>
<dbReference type="SUPFAM" id="SSF53474">
    <property type="entry name" value="alpha/beta-Hydrolases"/>
    <property type="match status" value="1"/>
</dbReference>
<evidence type="ECO:0000256" key="1">
    <source>
        <dbReference type="ARBA" id="ARBA00001585"/>
    </source>
</evidence>
<dbReference type="RefSeq" id="WP_118920533.1">
    <property type="nucleotide sequence ID" value="NZ_QWEG01000005.1"/>
</dbReference>
<dbReference type="OrthoDB" id="9796770at2"/>
<keyword evidence="7" id="KW-0645">Protease</keyword>
<dbReference type="Proteomes" id="UP000284416">
    <property type="component" value="Unassembled WGS sequence"/>
</dbReference>
<gene>
    <name evidence="10" type="ORF">D1B31_09495</name>
</gene>
<evidence type="ECO:0000256" key="6">
    <source>
        <dbReference type="ARBA" id="ARBA00029605"/>
    </source>
</evidence>
<feature type="domain" description="AB hydrolase-1" evidence="9">
    <location>
        <begin position="28"/>
        <end position="273"/>
    </location>
</feature>
<evidence type="ECO:0000256" key="3">
    <source>
        <dbReference type="ARBA" id="ARBA00012568"/>
    </source>
</evidence>